<organism evidence="2">
    <name type="scientific">Klebsiella pneumoniae</name>
    <dbReference type="NCBI Taxonomy" id="573"/>
    <lineage>
        <taxon>Bacteria</taxon>
        <taxon>Pseudomonadati</taxon>
        <taxon>Pseudomonadota</taxon>
        <taxon>Gammaproteobacteria</taxon>
        <taxon>Enterobacterales</taxon>
        <taxon>Enterobacteriaceae</taxon>
        <taxon>Klebsiella/Raoultella group</taxon>
        <taxon>Klebsiella</taxon>
        <taxon>Klebsiella pneumoniae complex</taxon>
    </lineage>
</organism>
<accession>A0A4P0YHW3</accession>
<dbReference type="Proteomes" id="UP000507695">
    <property type="component" value="Unassembled WGS sequence"/>
</dbReference>
<dbReference type="EMBL" id="CABDVL010000003">
    <property type="protein sequence ID" value="VTM60002.1"/>
    <property type="molecule type" value="Genomic_DNA"/>
</dbReference>
<protein>
    <submittedName>
        <fullName evidence="2">Uncharacterized protein</fullName>
    </submittedName>
</protein>
<evidence type="ECO:0000256" key="1">
    <source>
        <dbReference type="SAM" id="MobiDB-lite"/>
    </source>
</evidence>
<reference evidence="2" key="1">
    <citation type="submission" date="2019-04" db="EMBL/GenBank/DDBJ databases">
        <authorList>
            <consortium name="Pathogen Informatics"/>
        </authorList>
    </citation>
    <scope>NUCLEOTIDE SEQUENCE</scope>
    <source>
        <strain evidence="2">NCTC9183</strain>
    </source>
</reference>
<feature type="region of interest" description="Disordered" evidence="1">
    <location>
        <begin position="56"/>
        <end position="79"/>
    </location>
</feature>
<name>A0A4P0YHW3_KLEPN</name>
<evidence type="ECO:0000313" key="2">
    <source>
        <dbReference type="EMBL" id="VTM60002.1"/>
    </source>
</evidence>
<sequence length="79" mass="8780">MRRPGQAVPASRISQPYSEAALERSIFHRNFGYQAPQVAPHIVRPDAEEEACLDPMPAQQLQQPRNAVPRAAKGIDIYA</sequence>
<gene>
    <name evidence="2" type="ORF">NCTC9183_06638</name>
</gene>
<proteinExistence type="predicted"/>
<dbReference type="AlphaFoldDB" id="A0A4P0YHW3"/>